<feature type="domain" description="DUF3645" evidence="9">
    <location>
        <begin position="1820"/>
        <end position="1855"/>
    </location>
</feature>
<evidence type="ECO:0000259" key="10">
    <source>
        <dbReference type="Pfam" id="PF20255"/>
    </source>
</evidence>
<feature type="region of interest" description="Disordered" evidence="7">
    <location>
        <begin position="2287"/>
        <end position="2317"/>
    </location>
</feature>
<dbReference type="PANTHER" id="PTHR13367:SF34">
    <property type="match status" value="1"/>
</dbReference>
<dbReference type="PANTHER" id="PTHR13367">
    <property type="entry name" value="UBIQUITIN THIOESTERASE"/>
    <property type="match status" value="1"/>
</dbReference>
<evidence type="ECO:0000256" key="6">
    <source>
        <dbReference type="ARBA" id="ARBA00022807"/>
    </source>
</evidence>
<keyword evidence="3" id="KW-0645">Protease</keyword>
<dbReference type="InterPro" id="IPR046541">
    <property type="entry name" value="DUF6606"/>
</dbReference>
<protein>
    <recommendedName>
        <fullName evidence="2">ubiquitinyl hydrolase 1</fullName>
        <ecNumber evidence="2">3.4.19.12</ecNumber>
    </recommendedName>
</protein>
<comment type="caution">
    <text evidence="11">The sequence shown here is derived from an EMBL/GenBank/DDBJ whole genome shotgun (WGS) entry which is preliminary data.</text>
</comment>
<evidence type="ECO:0000256" key="7">
    <source>
        <dbReference type="SAM" id="MobiDB-lite"/>
    </source>
</evidence>
<evidence type="ECO:0000259" key="9">
    <source>
        <dbReference type="Pfam" id="PF12359"/>
    </source>
</evidence>
<gene>
    <name evidence="11" type="ORF">BHE90_015971</name>
</gene>
<keyword evidence="6" id="KW-0788">Thiol protease</keyword>
<dbReference type="InterPro" id="IPR051346">
    <property type="entry name" value="OTU_Deubiquitinase"/>
</dbReference>
<proteinExistence type="predicted"/>
<dbReference type="Proteomes" id="UP000287124">
    <property type="component" value="Unassembled WGS sequence"/>
</dbReference>
<evidence type="ECO:0000313" key="12">
    <source>
        <dbReference type="Proteomes" id="UP000287124"/>
    </source>
</evidence>
<dbReference type="InterPro" id="IPR022105">
    <property type="entry name" value="DUF3645"/>
</dbReference>
<keyword evidence="4" id="KW-0833">Ubl conjugation pathway</keyword>
<dbReference type="Pfam" id="PF12340">
    <property type="entry name" value="DUF3638"/>
    <property type="match status" value="1"/>
</dbReference>
<dbReference type="InterPro" id="IPR022099">
    <property type="entry name" value="DUF3638"/>
</dbReference>
<dbReference type="GO" id="GO:0004843">
    <property type="term" value="F:cysteine-type deubiquitinase activity"/>
    <property type="evidence" value="ECO:0007669"/>
    <property type="project" value="UniProtKB-EC"/>
</dbReference>
<sequence>MIERLQKSKNFHGFLSAGGVQSVLQQLSLEVPSALFHVPAQNSGVFIYNATASVTVETFELSPSNNAVVATRGRLVRRFPANATEMPCKVLEDEDFQDAFAKTLAKMSHQTVEETKHIVKKAKQKHIEDRETAHPRIVVDLLPGILRGAGKQVSVTGISKNTHEEVTWSNSKLPWRRSPLWLLIRVGLQLTMVRFSSRGRDIYKEFMVFLMAEALSISTKHGVASDELHTMSTKVCRRLCKLDHPCDGGWLTHVRHILSGTSQSLAHRWDQIRMENEGPLDLKAIEKFKLADSTQFSLPEIETFVTSVFAREMTVKPGNFNPIPHVRLLDGNRLPTIEAAEQYLPFRLAMLESWVEANLDLWLEHHIREEDACGKLKELIQSYHQVASRQYSGRPEGASRMLLAIGELWAAMDKAAIHALPSLTLYEPEVPIEIWQALLLTAGVETRRLHRLEKYLLNRQLAAKGEGRPSIFRAYGCPRSFSVEYFSASPEHQQLKAKIEAQAWAQRQEKKKELRRLKDEYSMWMEKYHGRTECDGYTREEDGIPVWCHSRSCLRCAYLNNADSLQIDMHEWPLPQDDFEAQSTVFELSVPAVFSEWRDSTLYVINDVLLSEQSETPRPQSSHSLRDYLPLYEFFRTGRGYRVHLLSETKPNIITHRRTLYVHSCTESDVCVNNGLRYQYFDGSRGWFLEELLSTEGLSHLCTFSLPGRAHKLRRFLMRTWCKPEGETPNEVIASQSDCPEYMSLSEYKALAELPYGYNIQWKAILNQLAMPRIDFNKMETAIFLLQMSLQAGPRSSVATRCTHTRLSDRVFGQTMLENLAKGVSRIRENWESYTALCSLTFLASRLLSQVSSDLVSPFIDLVDQCRVVAYRWLAIVLERAQAATDETQRKGLLEAVLSIALACVESFNVDDCSLAKVLADSERASILLECSVIIHNNAPVQISADDPLQNSLIDRWRHTMHRARGVLVEQSALGNACFNTAVKRCWPAFAPVYPWTLSEKTCYWLQTTTREGLQVHLDILTGELLVNGSPLARLPRDGMAHCLASVLSPLEDSLYLHMLYDQFVGSVEVHVPRLQLDFFLKAGESTVRSRQFRGMHIDPDQSVGTLVGFTSKLILRGDSGLPVRMLIVPEGRVHFQRVGGHTTAAVAYGTARRVQNYRIDELLRRLVANTKLESKLFLAYVHALTSFCLPDPFLGRTGTEEAIRLLGSASVRAPGPLSTTEHDRLQSIASLSPVRAFYPKHERVMQQVSWSSDLSFLAQDDRFYTITKGIIDRSAEVGFLYPDTDRPGELNQNTTELVERAIIRKARQCVSGYGAEDFSVQHDVIYQSRDNGSSDRAARAAEMAVRAYSDQATLLEPVAAGLSNHLYTLLSHEEIVSPRTVPSKDGLLYDSKWLRSPETFLSTYWCQLHQAFQSNPSWLNRFELMVWIATVAYSSKYDQQVTQAFLSIVLSPSAKRLVSFCKDEADLVRELENSGHEGWRVHEFPEWLLLECESEIMIRQVQQQIARQMMQPPDDGNTSLQLNMGEGKSSVIVPIVVSAQGDSSRLVRVIVAKPQSKQMHQMLVSKLAGMLDRPVYQLPFSRDIRLDESQARTIHKLVTRCMQEGGVLLVQPEHLLSFQLMELECHTDQKSQVAEKMVEIRQFFHESSTDVVDEIDENLSVKFELVYTVGQQRPIDHSPDRWRVIQEVLGLVFHFCTEAGVEFPQSLDITGEHPGRVPRVRILRRGVEATIFERVANFICETGMDGFPIARQPPAVRHAVFRYITQLDLPDVEVETVKNSSFWHESTESHLLLLRGLFASGVLAFAFVQKRWRVNYGLDPNRKTGTKLAVPFRAKDNPTPRSEFSHPDVVIVLTCLSYYYGGLDDEALFTIFNLLVRSDDANQEYQDWVKTTTMPDAFRHLQGVNLRDYTQCKLEIFPHIQFSKAAIDYFLSHMVFAKECKEFPYKLSASGWDLGKKKPNATTGFSGTNDSRYVLPLDMKQLDLPEQKHTNALVLNHLLRPENTIAVMSADMKGTALDSTSLLSMVAGMSSRIRVILDVGAQVVDRTNLEFCKEWLKCHDSDDHTRAVVFFDDFDNIMVLNRSGKVEELQGSPFAEQLDQCLVFLDEAHTRGTDLRLPTNYRAAVTLGANLTKDRLVQGMISRLPQRSVVFCIPREIEQKIHRLTGRVQAGSFDLTVSDVLCWAINETCQSLRREVPLWLTQGIRFDHQRRLWEELDACGDHLSRLACAQSFKEDEALSLDRRYNPQQSRPSVSSLLDRVGSRSGTMMYELCQQFGLAELRTSSLQEEQERELSPETEQETQVERPPPAQPARHSLHADVRKFVRSGVFTRSTTAFQPAFATLQLTSAAKHFDVREFQNNVWVTRDFSKVVEESFGSENYSDGFQRSVQWILTSKDEVLKERLLVISPYEAQKLLPDVEKFQHVSLRLYSPWVNLGFESLDHLNLYTVPQAQNCSAIPRNLITPLNVFSGQLYLSDYRDYIHLCDFLGLAWKAADGTVGFGPDGWIPPTLPTNICVNISGLSKSPVPFLKILFAKIRQECQSIRKTHMGKILEGVRLHVEDWAES</sequence>
<evidence type="ECO:0000256" key="2">
    <source>
        <dbReference type="ARBA" id="ARBA00012759"/>
    </source>
</evidence>
<evidence type="ECO:0000313" key="11">
    <source>
        <dbReference type="EMBL" id="RTE69645.1"/>
    </source>
</evidence>
<evidence type="ECO:0000259" key="8">
    <source>
        <dbReference type="Pfam" id="PF12340"/>
    </source>
</evidence>
<keyword evidence="12" id="KW-1185">Reference proteome</keyword>
<evidence type="ECO:0000256" key="3">
    <source>
        <dbReference type="ARBA" id="ARBA00022670"/>
    </source>
</evidence>
<reference evidence="11 12" key="1">
    <citation type="submission" date="2017-06" db="EMBL/GenBank/DDBJ databases">
        <title>Comparative genomic analysis of Ambrosia Fusariam Clade fungi.</title>
        <authorList>
            <person name="Stajich J.E."/>
            <person name="Carrillo J."/>
            <person name="Kijimoto T."/>
            <person name="Eskalen A."/>
            <person name="O'Donnell K."/>
            <person name="Kasson M."/>
        </authorList>
    </citation>
    <scope>NUCLEOTIDE SEQUENCE [LARGE SCALE GENOMIC DNA]</scope>
    <source>
        <strain evidence="11 12">UCR1854</strain>
    </source>
</reference>
<dbReference type="Pfam" id="PF12359">
    <property type="entry name" value="DUF3645"/>
    <property type="match status" value="1"/>
</dbReference>
<feature type="compositionally biased region" description="Acidic residues" evidence="7">
    <location>
        <begin position="2288"/>
        <end position="2302"/>
    </location>
</feature>
<name>A0A430L1P8_9HYPO</name>
<accession>A0A430L1P8</accession>
<feature type="domain" description="DUF3638" evidence="8">
    <location>
        <begin position="1477"/>
        <end position="1698"/>
    </location>
</feature>
<keyword evidence="5" id="KW-0378">Hydrolase</keyword>
<organism evidence="11 12">
    <name type="scientific">Fusarium euwallaceae</name>
    <dbReference type="NCBI Taxonomy" id="1147111"/>
    <lineage>
        <taxon>Eukaryota</taxon>
        <taxon>Fungi</taxon>
        <taxon>Dikarya</taxon>
        <taxon>Ascomycota</taxon>
        <taxon>Pezizomycotina</taxon>
        <taxon>Sordariomycetes</taxon>
        <taxon>Hypocreomycetidae</taxon>
        <taxon>Hypocreales</taxon>
        <taxon>Nectriaceae</taxon>
        <taxon>Fusarium</taxon>
        <taxon>Fusarium solani species complex</taxon>
    </lineage>
</organism>
<evidence type="ECO:0000256" key="5">
    <source>
        <dbReference type="ARBA" id="ARBA00022801"/>
    </source>
</evidence>
<evidence type="ECO:0000256" key="4">
    <source>
        <dbReference type="ARBA" id="ARBA00022786"/>
    </source>
</evidence>
<dbReference type="Pfam" id="PF20255">
    <property type="entry name" value="DUF6606"/>
    <property type="match status" value="1"/>
</dbReference>
<evidence type="ECO:0000256" key="1">
    <source>
        <dbReference type="ARBA" id="ARBA00000707"/>
    </source>
</evidence>
<feature type="domain" description="DUF6606" evidence="10">
    <location>
        <begin position="4"/>
        <end position="215"/>
    </location>
</feature>
<dbReference type="EMBL" id="MIKF01000547">
    <property type="protein sequence ID" value="RTE69645.1"/>
    <property type="molecule type" value="Genomic_DNA"/>
</dbReference>
<comment type="catalytic activity">
    <reaction evidence="1">
        <text>Thiol-dependent hydrolysis of ester, thioester, amide, peptide and isopeptide bonds formed by the C-terminal Gly of ubiquitin (a 76-residue protein attached to proteins as an intracellular targeting signal).</text>
        <dbReference type="EC" id="3.4.19.12"/>
    </reaction>
</comment>
<dbReference type="GO" id="GO:0006508">
    <property type="term" value="P:proteolysis"/>
    <property type="evidence" value="ECO:0007669"/>
    <property type="project" value="UniProtKB-KW"/>
</dbReference>
<dbReference type="EC" id="3.4.19.12" evidence="2"/>